<keyword evidence="4" id="KW-1185">Reference proteome</keyword>
<evidence type="ECO:0000313" key="3">
    <source>
        <dbReference type="EMBL" id="GLK52717.1"/>
    </source>
</evidence>
<evidence type="ECO:0000313" key="4">
    <source>
        <dbReference type="Proteomes" id="UP001143486"/>
    </source>
</evidence>
<evidence type="ECO:0000256" key="1">
    <source>
        <dbReference type="SAM" id="Phobius"/>
    </source>
</evidence>
<dbReference type="SMART" id="SM00850">
    <property type="entry name" value="LytTR"/>
    <property type="match status" value="1"/>
</dbReference>
<dbReference type="PROSITE" id="PS50930">
    <property type="entry name" value="HTH_LYTTR"/>
    <property type="match status" value="1"/>
</dbReference>
<feature type="transmembrane region" description="Helical" evidence="1">
    <location>
        <begin position="12"/>
        <end position="33"/>
    </location>
</feature>
<comment type="caution">
    <text evidence="3">The sequence shown here is derived from an EMBL/GenBank/DDBJ whole genome shotgun (WGS) entry which is preliminary data.</text>
</comment>
<dbReference type="Pfam" id="PF04397">
    <property type="entry name" value="LytTR"/>
    <property type="match status" value="1"/>
</dbReference>
<keyword evidence="1" id="KW-0812">Transmembrane</keyword>
<feature type="transmembrane region" description="Helical" evidence="1">
    <location>
        <begin position="75"/>
        <end position="99"/>
    </location>
</feature>
<dbReference type="Gene3D" id="2.40.50.1020">
    <property type="entry name" value="LytTr DNA-binding domain"/>
    <property type="match status" value="1"/>
</dbReference>
<gene>
    <name evidence="3" type="ORF">GCM10017621_22250</name>
</gene>
<feature type="transmembrane region" description="Helical" evidence="1">
    <location>
        <begin position="111"/>
        <end position="130"/>
    </location>
</feature>
<keyword evidence="1" id="KW-1133">Transmembrane helix</keyword>
<name>A0A9W6INF4_9PROT</name>
<dbReference type="EMBL" id="BSFE01000006">
    <property type="protein sequence ID" value="GLK52717.1"/>
    <property type="molecule type" value="Genomic_DNA"/>
</dbReference>
<organism evidence="3 4">
    <name type="scientific">Maricaulis virginensis</name>
    <dbReference type="NCBI Taxonomy" id="144022"/>
    <lineage>
        <taxon>Bacteria</taxon>
        <taxon>Pseudomonadati</taxon>
        <taxon>Pseudomonadota</taxon>
        <taxon>Alphaproteobacteria</taxon>
        <taxon>Maricaulales</taxon>
        <taxon>Maricaulaceae</taxon>
        <taxon>Maricaulis</taxon>
    </lineage>
</organism>
<feature type="domain" description="HTH LytTR-type" evidence="2">
    <location>
        <begin position="153"/>
        <end position="252"/>
    </location>
</feature>
<sequence>MTGMISTEQIRKTLPTVGVILAVGTLMSILGPYDSHNLGVPGVWLYWTGLMAIGWISGQVFTAWLARLYPDLTPLLLSLVLATLVAIPVSAAVIILQAVMGPAFRIIQLPVVYFMVWVVSVAVTLVSVYLDRAREGQGESADTGTATPGPALTGKLPPHLRRARLLALQAEDHYLRVHTEAGDGLILMRLGDAIAAVETLDGARTHRSWWVARDAVERVSRGDGRATLTLINGVQAPVSRTYAPKLREAGWY</sequence>
<dbReference type="Proteomes" id="UP001143486">
    <property type="component" value="Unassembled WGS sequence"/>
</dbReference>
<protein>
    <submittedName>
        <fullName evidence="3">LytTr DNA-binding domain protein</fullName>
    </submittedName>
</protein>
<feature type="transmembrane region" description="Helical" evidence="1">
    <location>
        <begin position="45"/>
        <end position="66"/>
    </location>
</feature>
<dbReference type="GO" id="GO:0003677">
    <property type="term" value="F:DNA binding"/>
    <property type="evidence" value="ECO:0007669"/>
    <property type="project" value="UniProtKB-KW"/>
</dbReference>
<keyword evidence="3" id="KW-0238">DNA-binding</keyword>
<reference evidence="3" key="1">
    <citation type="journal article" date="2014" name="Int. J. Syst. Evol. Microbiol.">
        <title>Complete genome sequence of Corynebacterium casei LMG S-19264T (=DSM 44701T), isolated from a smear-ripened cheese.</title>
        <authorList>
            <consortium name="US DOE Joint Genome Institute (JGI-PGF)"/>
            <person name="Walter F."/>
            <person name="Albersmeier A."/>
            <person name="Kalinowski J."/>
            <person name="Ruckert C."/>
        </authorList>
    </citation>
    <scope>NUCLEOTIDE SEQUENCE</scope>
    <source>
        <strain evidence="3">VKM B-1513</strain>
    </source>
</reference>
<evidence type="ECO:0000259" key="2">
    <source>
        <dbReference type="PROSITE" id="PS50930"/>
    </source>
</evidence>
<dbReference type="InterPro" id="IPR007492">
    <property type="entry name" value="LytTR_DNA-bd_dom"/>
</dbReference>
<reference evidence="3" key="2">
    <citation type="submission" date="2023-01" db="EMBL/GenBank/DDBJ databases">
        <authorList>
            <person name="Sun Q."/>
            <person name="Evtushenko L."/>
        </authorList>
    </citation>
    <scope>NUCLEOTIDE SEQUENCE</scope>
    <source>
        <strain evidence="3">VKM B-1513</strain>
    </source>
</reference>
<accession>A0A9W6INF4</accession>
<keyword evidence="1" id="KW-0472">Membrane</keyword>
<proteinExistence type="predicted"/>
<dbReference type="AlphaFoldDB" id="A0A9W6INF4"/>